<proteinExistence type="inferred from homology"/>
<feature type="domain" description="Enoyl reductase (ER)" evidence="5">
    <location>
        <begin position="8"/>
        <end position="336"/>
    </location>
</feature>
<dbReference type="RefSeq" id="WP_378126284.1">
    <property type="nucleotide sequence ID" value="NZ_JBHSED010000003.1"/>
</dbReference>
<dbReference type="PANTHER" id="PTHR43401:SF2">
    <property type="entry name" value="L-THREONINE 3-DEHYDROGENASE"/>
    <property type="match status" value="1"/>
</dbReference>
<dbReference type="InterPro" id="IPR036291">
    <property type="entry name" value="NAD(P)-bd_dom_sf"/>
</dbReference>
<sequence length="342" mass="36668">MKAAVVQGTFQFAIEERPIPEPKAGEVLVRIKAVGICGSDIHGMTEDGGVRRRPGLIMGHEAAGVIERLGEGVEGWQPGDRVALDPQWSCGKCEPCRRGWLNLCENGFIFGSSKLRFTHGAMCEYLAVPQKQLNRLPDEVSFAEGASLDYVGNAMHAVNESGSRFGDTFVIIGTGAIGLVAVQMARLRGAGKIIAVGTSPHKLAMAKKFGADRVIHSREENALEVILEETGGKGAEVVIEAVGVSDTYALAVQAAKRRGKVMALGFASSEITIPVQPLLFREISLIGITGYVFEAEPVLKMIADGKIDVKSMTTELPLEEVQNAFEMLVGKKNDVIKVALIP</sequence>
<dbReference type="Pfam" id="PF00107">
    <property type="entry name" value="ADH_zinc_N"/>
    <property type="match status" value="1"/>
</dbReference>
<dbReference type="Pfam" id="PF08240">
    <property type="entry name" value="ADH_N"/>
    <property type="match status" value="1"/>
</dbReference>
<comment type="caution">
    <text evidence="6">The sequence shown here is derived from an EMBL/GenBank/DDBJ whole genome shotgun (WGS) entry which is preliminary data.</text>
</comment>
<dbReference type="EMBL" id="JBHSED010000003">
    <property type="protein sequence ID" value="MFC4302329.1"/>
    <property type="molecule type" value="Genomic_DNA"/>
</dbReference>
<dbReference type="PANTHER" id="PTHR43401">
    <property type="entry name" value="L-THREONINE 3-DEHYDROGENASE"/>
    <property type="match status" value="1"/>
</dbReference>
<comment type="similarity">
    <text evidence="4">Belongs to the zinc-containing alcohol dehydrogenase family.</text>
</comment>
<dbReference type="Proteomes" id="UP001595755">
    <property type="component" value="Unassembled WGS sequence"/>
</dbReference>
<dbReference type="Gene3D" id="3.90.180.10">
    <property type="entry name" value="Medium-chain alcohol dehydrogenases, catalytic domain"/>
    <property type="match status" value="1"/>
</dbReference>
<accession>A0ABV8S433</accession>
<dbReference type="InterPro" id="IPR050129">
    <property type="entry name" value="Zn_alcohol_dh"/>
</dbReference>
<dbReference type="SUPFAM" id="SSF50129">
    <property type="entry name" value="GroES-like"/>
    <property type="match status" value="1"/>
</dbReference>
<dbReference type="InterPro" id="IPR020843">
    <property type="entry name" value="ER"/>
</dbReference>
<protein>
    <submittedName>
        <fullName evidence="6">Zinc-binding dehydrogenase</fullName>
    </submittedName>
</protein>
<dbReference type="InterPro" id="IPR002328">
    <property type="entry name" value="ADH_Zn_CS"/>
</dbReference>
<keyword evidence="1 4" id="KW-0479">Metal-binding</keyword>
<dbReference type="PROSITE" id="PS00059">
    <property type="entry name" value="ADH_ZINC"/>
    <property type="match status" value="1"/>
</dbReference>
<evidence type="ECO:0000256" key="4">
    <source>
        <dbReference type="RuleBase" id="RU361277"/>
    </source>
</evidence>
<reference evidence="7" key="1">
    <citation type="journal article" date="2019" name="Int. J. Syst. Evol. Microbiol.">
        <title>The Global Catalogue of Microorganisms (GCM) 10K type strain sequencing project: providing services to taxonomists for standard genome sequencing and annotation.</title>
        <authorList>
            <consortium name="The Broad Institute Genomics Platform"/>
            <consortium name="The Broad Institute Genome Sequencing Center for Infectious Disease"/>
            <person name="Wu L."/>
            <person name="Ma J."/>
        </authorList>
    </citation>
    <scope>NUCLEOTIDE SEQUENCE [LARGE SCALE GENOMIC DNA]</scope>
    <source>
        <strain evidence="7">CGMCC 4.1641</strain>
    </source>
</reference>
<name>A0ABV8S433_9BACL</name>
<evidence type="ECO:0000313" key="6">
    <source>
        <dbReference type="EMBL" id="MFC4302329.1"/>
    </source>
</evidence>
<dbReference type="InterPro" id="IPR011032">
    <property type="entry name" value="GroES-like_sf"/>
</dbReference>
<dbReference type="SUPFAM" id="SSF51735">
    <property type="entry name" value="NAD(P)-binding Rossmann-fold domains"/>
    <property type="match status" value="1"/>
</dbReference>
<evidence type="ECO:0000256" key="2">
    <source>
        <dbReference type="ARBA" id="ARBA00022833"/>
    </source>
</evidence>
<keyword evidence="7" id="KW-1185">Reference proteome</keyword>
<dbReference type="Gene3D" id="3.40.50.720">
    <property type="entry name" value="NAD(P)-binding Rossmann-like Domain"/>
    <property type="match status" value="1"/>
</dbReference>
<keyword evidence="2 4" id="KW-0862">Zinc</keyword>
<dbReference type="InterPro" id="IPR013154">
    <property type="entry name" value="ADH-like_N"/>
</dbReference>
<gene>
    <name evidence="6" type="ORF">ACFO1S_02595</name>
</gene>
<dbReference type="InterPro" id="IPR013149">
    <property type="entry name" value="ADH-like_C"/>
</dbReference>
<evidence type="ECO:0000256" key="3">
    <source>
        <dbReference type="ARBA" id="ARBA00023002"/>
    </source>
</evidence>
<dbReference type="SMART" id="SM00829">
    <property type="entry name" value="PKS_ER"/>
    <property type="match status" value="1"/>
</dbReference>
<evidence type="ECO:0000259" key="5">
    <source>
        <dbReference type="SMART" id="SM00829"/>
    </source>
</evidence>
<keyword evidence="3" id="KW-0560">Oxidoreductase</keyword>
<comment type="cofactor">
    <cofactor evidence="4">
        <name>Zn(2+)</name>
        <dbReference type="ChEBI" id="CHEBI:29105"/>
    </cofactor>
</comment>
<evidence type="ECO:0000256" key="1">
    <source>
        <dbReference type="ARBA" id="ARBA00022723"/>
    </source>
</evidence>
<organism evidence="6 7">
    <name type="scientific">Cohnella boryungensis</name>
    <dbReference type="NCBI Taxonomy" id="768479"/>
    <lineage>
        <taxon>Bacteria</taxon>
        <taxon>Bacillati</taxon>
        <taxon>Bacillota</taxon>
        <taxon>Bacilli</taxon>
        <taxon>Bacillales</taxon>
        <taxon>Paenibacillaceae</taxon>
        <taxon>Cohnella</taxon>
    </lineage>
</organism>
<evidence type="ECO:0000313" key="7">
    <source>
        <dbReference type="Proteomes" id="UP001595755"/>
    </source>
</evidence>